<dbReference type="EMBL" id="CP159373">
    <property type="protein sequence ID" value="XCN71868.1"/>
    <property type="molecule type" value="Genomic_DNA"/>
</dbReference>
<protein>
    <submittedName>
        <fullName evidence="1">DUF3108 domain-containing protein</fullName>
    </submittedName>
</protein>
<organism evidence="1">
    <name type="scientific">Candidatus Electrothrix aestuarii</name>
    <dbReference type="NCBI Taxonomy" id="3062594"/>
    <lineage>
        <taxon>Bacteria</taxon>
        <taxon>Pseudomonadati</taxon>
        <taxon>Thermodesulfobacteriota</taxon>
        <taxon>Desulfobulbia</taxon>
        <taxon>Desulfobulbales</taxon>
        <taxon>Desulfobulbaceae</taxon>
        <taxon>Candidatus Electrothrix</taxon>
    </lineage>
</organism>
<evidence type="ECO:0000313" key="1">
    <source>
        <dbReference type="EMBL" id="XCN71868.1"/>
    </source>
</evidence>
<gene>
    <name evidence="1" type="ORF">Q3M24_16380</name>
</gene>
<reference evidence="1" key="2">
    <citation type="submission" date="2024-06" db="EMBL/GenBank/DDBJ databases">
        <authorList>
            <person name="Plum-Jensen L.E."/>
            <person name="Schramm A."/>
            <person name="Marshall I.P.G."/>
        </authorList>
    </citation>
    <scope>NUCLEOTIDE SEQUENCE</scope>
    <source>
        <strain evidence="1">Rat1</strain>
    </source>
</reference>
<dbReference type="KEGG" id="eaj:Q3M24_16380"/>
<dbReference type="AlphaFoldDB" id="A0AAU8LRI5"/>
<name>A0AAU8LRI5_9BACT</name>
<accession>A0AAU8LRI5</accession>
<proteinExistence type="predicted"/>
<dbReference type="Pfam" id="PF11306">
    <property type="entry name" value="DUF3108"/>
    <property type="match status" value="1"/>
</dbReference>
<dbReference type="InterPro" id="IPR021457">
    <property type="entry name" value="DUF3108"/>
</dbReference>
<sequence>MRKRSTKEAGQVRAPGKTGILWGKSRTVVLTVCFLVFGTCLLGAEEGNQHREQPLSIDPQSFAVIYSGQERMHFSVSWSGGVKIGDLVLAVTKNPAGKGLVIKARVTDYGLFKLFYPVDDTFSTFIQGPLMLPTRYEVNQQEGSRKVQRLTLYDQGKFQAKYRKHQNPLTLYQLNGTAYNEFSAFFITRALNLRPEEPQIIPTFADKKRHQVVANVLGREQKNTIFGQRKTIKVMPKMHFKGLYDKDGDTVFWLTDDACRVPVEIRSKILIGSLVAELEEYDNPACQTVSP</sequence>
<reference evidence="1" key="1">
    <citation type="journal article" date="2024" name="Syst. Appl. Microbiol.">
        <title>First single-strain enrichments of Electrothrix cable bacteria, description of E. aestuarii sp. nov. and E. rattekaaiensis sp. nov., and proposal of a cable bacteria taxonomy following the rules of the SeqCode.</title>
        <authorList>
            <person name="Plum-Jensen L.E."/>
            <person name="Schramm A."/>
            <person name="Marshall I.P.G."/>
        </authorList>
    </citation>
    <scope>NUCLEOTIDE SEQUENCE</scope>
    <source>
        <strain evidence="1">Rat1</strain>
    </source>
</reference>